<dbReference type="EMBL" id="CAFBLJ010000056">
    <property type="protein sequence ID" value="CAB4873345.1"/>
    <property type="molecule type" value="Genomic_DNA"/>
</dbReference>
<dbReference type="AlphaFoldDB" id="A0A6J7DWH4"/>
<feature type="transmembrane region" description="Helical" evidence="2">
    <location>
        <begin position="73"/>
        <end position="94"/>
    </location>
</feature>
<proteinExistence type="predicted"/>
<feature type="region of interest" description="Disordered" evidence="1">
    <location>
        <begin position="39"/>
        <end position="67"/>
    </location>
</feature>
<keyword evidence="2" id="KW-0812">Transmembrane</keyword>
<organism evidence="3">
    <name type="scientific">freshwater metagenome</name>
    <dbReference type="NCBI Taxonomy" id="449393"/>
    <lineage>
        <taxon>unclassified sequences</taxon>
        <taxon>metagenomes</taxon>
        <taxon>ecological metagenomes</taxon>
    </lineage>
</organism>
<keyword evidence="2" id="KW-1133">Transmembrane helix</keyword>
<protein>
    <submittedName>
        <fullName evidence="3">Unannotated protein</fullName>
    </submittedName>
</protein>
<evidence type="ECO:0000313" key="3">
    <source>
        <dbReference type="EMBL" id="CAB4873345.1"/>
    </source>
</evidence>
<name>A0A6J7DWH4_9ZZZZ</name>
<reference evidence="3" key="1">
    <citation type="submission" date="2020-05" db="EMBL/GenBank/DDBJ databases">
        <authorList>
            <person name="Chiriac C."/>
            <person name="Salcher M."/>
            <person name="Ghai R."/>
            <person name="Kavagutti S V."/>
        </authorList>
    </citation>
    <scope>NUCLEOTIDE SEQUENCE</scope>
</reference>
<gene>
    <name evidence="3" type="ORF">UFOPK3304_01131</name>
</gene>
<sequence length="207" mass="21536">MEHLIDELAKLQELKEKGTVTAAEFDLMKQDILNRMAAHEASGSIPPPPPPTSFTAPSATFPPTPAPSSSKNGLVAAVVVLVLVGAGVGAWLVVGNSDSKPRTINVSYTDEVVTTDFCAGFAETGYSDIPFAEAEIVDGGGNLLGFGSLDGGVDLNESCVFSAEFTVDESSDGKYRATAGNTNRGYINYTEADIVDGTLTIDAIIGD</sequence>
<evidence type="ECO:0000256" key="2">
    <source>
        <dbReference type="SAM" id="Phobius"/>
    </source>
</evidence>
<accession>A0A6J7DWH4</accession>
<evidence type="ECO:0000256" key="1">
    <source>
        <dbReference type="SAM" id="MobiDB-lite"/>
    </source>
</evidence>
<keyword evidence="2" id="KW-0472">Membrane</keyword>